<keyword evidence="1" id="KW-1133">Transmembrane helix</keyword>
<name>A0A7V8JLN0_STEMA</name>
<comment type="caution">
    <text evidence="2">The sequence shown here is derived from an EMBL/GenBank/DDBJ whole genome shotgun (WGS) entry which is preliminary data.</text>
</comment>
<feature type="transmembrane region" description="Helical" evidence="1">
    <location>
        <begin position="42"/>
        <end position="63"/>
    </location>
</feature>
<evidence type="ECO:0000256" key="1">
    <source>
        <dbReference type="SAM" id="Phobius"/>
    </source>
</evidence>
<dbReference type="EMBL" id="WNDS01000003">
    <property type="protein sequence ID" value="KAF1014972.1"/>
    <property type="molecule type" value="Genomic_DNA"/>
</dbReference>
<feature type="transmembrane region" description="Helical" evidence="1">
    <location>
        <begin position="19"/>
        <end position="36"/>
    </location>
</feature>
<reference evidence="3" key="1">
    <citation type="journal article" date="2020" name="MBio">
        <title>Horizontal gene transfer to a defensive symbiont with a reduced genome amongst a multipartite beetle microbiome.</title>
        <authorList>
            <person name="Waterworth S.C."/>
            <person name="Florez L.V."/>
            <person name="Rees E.R."/>
            <person name="Hertweck C."/>
            <person name="Kaltenpoth M."/>
            <person name="Kwan J.C."/>
        </authorList>
    </citation>
    <scope>NUCLEOTIDE SEQUENCE [LARGE SCALE GENOMIC DNA]</scope>
</reference>
<feature type="transmembrane region" description="Helical" evidence="1">
    <location>
        <begin position="130"/>
        <end position="149"/>
    </location>
</feature>
<feature type="transmembrane region" description="Helical" evidence="1">
    <location>
        <begin position="75"/>
        <end position="93"/>
    </location>
</feature>
<accession>A0A7V8JLN0</accession>
<organism evidence="2 3">
    <name type="scientific">Stenotrophomonas maltophilia</name>
    <name type="common">Pseudomonas maltophilia</name>
    <name type="synonym">Xanthomonas maltophilia</name>
    <dbReference type="NCBI Taxonomy" id="40324"/>
    <lineage>
        <taxon>Bacteria</taxon>
        <taxon>Pseudomonadati</taxon>
        <taxon>Pseudomonadota</taxon>
        <taxon>Gammaproteobacteria</taxon>
        <taxon>Lysobacterales</taxon>
        <taxon>Lysobacteraceae</taxon>
        <taxon>Stenotrophomonas</taxon>
        <taxon>Stenotrophomonas maltophilia group</taxon>
    </lineage>
</organism>
<dbReference type="AlphaFoldDB" id="A0A7V8JLN0"/>
<dbReference type="Proteomes" id="UP000487117">
    <property type="component" value="Unassembled WGS sequence"/>
</dbReference>
<protein>
    <recommendedName>
        <fullName evidence="4">DUF308 domain-containing protein</fullName>
    </recommendedName>
</protein>
<gene>
    <name evidence="2" type="ORF">GAK31_02459</name>
</gene>
<proteinExistence type="predicted"/>
<evidence type="ECO:0000313" key="3">
    <source>
        <dbReference type="Proteomes" id="UP000487117"/>
    </source>
</evidence>
<dbReference type="InterPro" id="IPR005325">
    <property type="entry name" value="DUF308_memb"/>
</dbReference>
<keyword evidence="1" id="KW-0472">Membrane</keyword>
<feature type="transmembrane region" description="Helical" evidence="1">
    <location>
        <begin position="99"/>
        <end position="118"/>
    </location>
</feature>
<evidence type="ECO:0008006" key="4">
    <source>
        <dbReference type="Google" id="ProtNLM"/>
    </source>
</evidence>
<keyword evidence="1" id="KW-0812">Transmembrane</keyword>
<dbReference type="Pfam" id="PF03729">
    <property type="entry name" value="DUF308"/>
    <property type="match status" value="1"/>
</dbReference>
<sequence>MSTASTPEASTTAWLQRYYFLRAGVSIAWIVLAVLVGRHNPAVAAVLLVLYPAWDTVANYIDARRSGGLGSNPTQLLNFVVSIATALAIGWALTLGMAAALKVFGAWAIFSGVLQLATAVRRWKRSGGQWVMILSGAQSAAAGAFFFKQASSGMPLDITTVAPYAGLGAFYFLLSAVWLTVRSARQRRAAAASR</sequence>
<feature type="transmembrane region" description="Helical" evidence="1">
    <location>
        <begin position="161"/>
        <end position="181"/>
    </location>
</feature>
<evidence type="ECO:0000313" key="2">
    <source>
        <dbReference type="EMBL" id="KAF1014972.1"/>
    </source>
</evidence>